<keyword evidence="3 4" id="KW-0732">Signal</keyword>
<dbReference type="Gene3D" id="3.40.190.10">
    <property type="entry name" value="Periplasmic binding protein-like II"/>
    <property type="match status" value="2"/>
</dbReference>
<dbReference type="Proteomes" id="UP000295504">
    <property type="component" value="Unassembled WGS sequence"/>
</dbReference>
<dbReference type="GO" id="GO:0042597">
    <property type="term" value="C:periplasmic space"/>
    <property type="evidence" value="ECO:0007669"/>
    <property type="project" value="UniProtKB-SubCell"/>
</dbReference>
<dbReference type="PANTHER" id="PTHR30024">
    <property type="entry name" value="ALIPHATIC SULFONATES-BINDING PROTEIN-RELATED"/>
    <property type="match status" value="1"/>
</dbReference>
<dbReference type="SUPFAM" id="SSF53850">
    <property type="entry name" value="Periplasmic binding protein-like II"/>
    <property type="match status" value="1"/>
</dbReference>
<organism evidence="5 6">
    <name type="scientific">Serpentinicella alkaliphila</name>
    <dbReference type="NCBI Taxonomy" id="1734049"/>
    <lineage>
        <taxon>Bacteria</taxon>
        <taxon>Bacillati</taxon>
        <taxon>Bacillota</taxon>
        <taxon>Clostridia</taxon>
        <taxon>Peptostreptococcales</taxon>
        <taxon>Natronincolaceae</taxon>
        <taxon>Serpentinicella</taxon>
    </lineage>
</organism>
<protein>
    <submittedName>
        <fullName evidence="5">NitT/TauT family transport system substrate-binding protein</fullName>
    </submittedName>
</protein>
<dbReference type="OrthoDB" id="9802202at2"/>
<accession>A0A4R2U249</accession>
<evidence type="ECO:0000256" key="4">
    <source>
        <dbReference type="SAM" id="SignalP"/>
    </source>
</evidence>
<dbReference type="AlphaFoldDB" id="A0A4R2U249"/>
<feature type="chain" id="PRO_5038635102" evidence="4">
    <location>
        <begin position="23"/>
        <end position="336"/>
    </location>
</feature>
<proteinExistence type="inferred from homology"/>
<feature type="signal peptide" evidence="4">
    <location>
        <begin position="1"/>
        <end position="22"/>
    </location>
</feature>
<evidence type="ECO:0000256" key="2">
    <source>
        <dbReference type="ARBA" id="ARBA00010742"/>
    </source>
</evidence>
<sequence length="336" mass="36735">MKRFKVLSILLTLLLITTITLSACTTKPAKPAELTKIKVMEVTHSVFYAPQYIAITEGFFEEEGLEIELTDGGGADKTMAALLSNQVDIGFMGPEASIYVYNQGAADYAINFAQLTQRDGSFIVAREPNSDFTFEDLRGTSILGGRKGGMPNMTLEYVLKNKGLVPGTDIDVRTDIQFAVMAGAFVGGEGDYTTLFEPTASVLEKEGKGFVVASVGAEGGYIPYTVYSARKSYIEQNPEIIQSFTNAIYKAMLWVEEHSAEEVAKSLAPHFPDADLGILTNVVERYRSIGAWAPNPVLTEEGLTRLQDIMTEAGVLEKRVPHEAIVNTEFAKRAME</sequence>
<comment type="similarity">
    <text evidence="2">Belongs to the bacterial solute-binding protein SsuA/TauA family.</text>
</comment>
<dbReference type="EMBL" id="SLYC01000007">
    <property type="protein sequence ID" value="TCQ04129.1"/>
    <property type="molecule type" value="Genomic_DNA"/>
</dbReference>
<comment type="caution">
    <text evidence="5">The sequence shown here is derived from an EMBL/GenBank/DDBJ whole genome shotgun (WGS) entry which is preliminary data.</text>
</comment>
<comment type="subcellular location">
    <subcellularLocation>
        <location evidence="1">Periplasm</location>
    </subcellularLocation>
</comment>
<evidence type="ECO:0000313" key="5">
    <source>
        <dbReference type="EMBL" id="TCQ04129.1"/>
    </source>
</evidence>
<keyword evidence="6" id="KW-1185">Reference proteome</keyword>
<gene>
    <name evidence="5" type="ORF">EDD79_10077</name>
</gene>
<name>A0A4R2U249_9FIRM</name>
<dbReference type="Pfam" id="PF13379">
    <property type="entry name" value="NMT1_2"/>
    <property type="match status" value="1"/>
</dbReference>
<dbReference type="PROSITE" id="PS51257">
    <property type="entry name" value="PROKAR_LIPOPROTEIN"/>
    <property type="match status" value="1"/>
</dbReference>
<reference evidence="5 6" key="1">
    <citation type="submission" date="2019-03" db="EMBL/GenBank/DDBJ databases">
        <title>Genomic Encyclopedia of Type Strains, Phase IV (KMG-IV): sequencing the most valuable type-strain genomes for metagenomic binning, comparative biology and taxonomic classification.</title>
        <authorList>
            <person name="Goeker M."/>
        </authorList>
    </citation>
    <scope>NUCLEOTIDE SEQUENCE [LARGE SCALE GENOMIC DNA]</scope>
    <source>
        <strain evidence="5 6">DSM 100013</strain>
    </source>
</reference>
<evidence type="ECO:0000313" key="6">
    <source>
        <dbReference type="Proteomes" id="UP000295504"/>
    </source>
</evidence>
<evidence type="ECO:0000256" key="3">
    <source>
        <dbReference type="ARBA" id="ARBA00022729"/>
    </source>
</evidence>
<dbReference type="PANTHER" id="PTHR30024:SF47">
    <property type="entry name" value="TAURINE-BINDING PERIPLASMIC PROTEIN"/>
    <property type="match status" value="1"/>
</dbReference>
<evidence type="ECO:0000256" key="1">
    <source>
        <dbReference type="ARBA" id="ARBA00004418"/>
    </source>
</evidence>
<dbReference type="RefSeq" id="WP_132847825.1">
    <property type="nucleotide sequence ID" value="NZ_CP058648.1"/>
</dbReference>